<reference evidence="1 2" key="1">
    <citation type="submission" date="2022-06" db="EMBL/GenBank/DDBJ databases">
        <title>Sequencing the genomes of 1000 actinobacteria strains.</title>
        <authorList>
            <person name="Klenk H.-P."/>
        </authorList>
    </citation>
    <scope>NUCLEOTIDE SEQUENCE [LARGE SCALE GENOMIC DNA]</scope>
    <source>
        <strain evidence="1 2">DSM 41656</strain>
    </source>
</reference>
<dbReference type="EMBL" id="JAMZDX010000008">
    <property type="protein sequence ID" value="MCP2314068.1"/>
    <property type="molecule type" value="Genomic_DNA"/>
</dbReference>
<keyword evidence="2" id="KW-1185">Reference proteome</keyword>
<sequence length="66" mass="7090">MSEPTEQPSLHDRIADALRAAARDCTNGGNCSLSDRERLAHHPVQIDAWYDAGTPIDAVSGNVGCR</sequence>
<organism evidence="1 2">
    <name type="scientific">Kitasatospora paracochleata</name>
    <dbReference type="NCBI Taxonomy" id="58354"/>
    <lineage>
        <taxon>Bacteria</taxon>
        <taxon>Bacillati</taxon>
        <taxon>Actinomycetota</taxon>
        <taxon>Actinomycetes</taxon>
        <taxon>Kitasatosporales</taxon>
        <taxon>Streptomycetaceae</taxon>
        <taxon>Kitasatospora</taxon>
    </lineage>
</organism>
<accession>A0ABT1JAH3</accession>
<protein>
    <recommendedName>
        <fullName evidence="3">HNH endonuclease</fullName>
    </recommendedName>
</protein>
<proteinExistence type="predicted"/>
<name>A0ABT1JAH3_9ACTN</name>
<comment type="caution">
    <text evidence="1">The sequence shown here is derived from an EMBL/GenBank/DDBJ whole genome shotgun (WGS) entry which is preliminary data.</text>
</comment>
<dbReference type="RefSeq" id="WP_253804417.1">
    <property type="nucleotide sequence ID" value="NZ_BAAAUB010000050.1"/>
</dbReference>
<evidence type="ECO:0008006" key="3">
    <source>
        <dbReference type="Google" id="ProtNLM"/>
    </source>
</evidence>
<dbReference type="Proteomes" id="UP001206483">
    <property type="component" value="Unassembled WGS sequence"/>
</dbReference>
<gene>
    <name evidence="1" type="ORF">FHR36_007267</name>
</gene>
<evidence type="ECO:0000313" key="2">
    <source>
        <dbReference type="Proteomes" id="UP001206483"/>
    </source>
</evidence>
<evidence type="ECO:0000313" key="1">
    <source>
        <dbReference type="EMBL" id="MCP2314068.1"/>
    </source>
</evidence>